<keyword evidence="4" id="KW-1185">Reference proteome</keyword>
<dbReference type="STRING" id="1235802.C823_04561"/>
<dbReference type="EMBL" id="AQFT01000133">
    <property type="protein sequence ID" value="EMZ21417.1"/>
    <property type="molecule type" value="Genomic_DNA"/>
</dbReference>
<keyword evidence="1" id="KW-0175">Coiled coil</keyword>
<dbReference type="Proteomes" id="UP000012589">
    <property type="component" value="Unassembled WGS sequence"/>
</dbReference>
<name>N1ZWM8_9FIRM</name>
<accession>N1ZWM8</accession>
<gene>
    <name evidence="3" type="ORF">C823_04561</name>
</gene>
<feature type="region of interest" description="Disordered" evidence="2">
    <location>
        <begin position="233"/>
        <end position="253"/>
    </location>
</feature>
<proteinExistence type="predicted"/>
<reference evidence="3 4" key="1">
    <citation type="journal article" date="2014" name="Genome Announc.">
        <title>Draft genome sequences of the altered schaedler flora, a defined bacterial community from gnotobiotic mice.</title>
        <authorList>
            <person name="Wannemuehler M.J."/>
            <person name="Overstreet A.M."/>
            <person name="Ward D.V."/>
            <person name="Phillips G.J."/>
        </authorList>
    </citation>
    <scope>NUCLEOTIDE SEQUENCE [LARGE SCALE GENOMIC DNA]</scope>
    <source>
        <strain evidence="3 4">ASF492</strain>
    </source>
</reference>
<comment type="caution">
    <text evidence="3">The sequence shown here is derived from an EMBL/GenBank/DDBJ whole genome shotgun (WGS) entry which is preliminary data.</text>
</comment>
<sequence length="501" mass="57770">MKFNKNQTLGFTSKLSNFEIVNQEFIRCKCYMLATGDNVNGSDITLEAVQKAMARGEFYNKPVIAHLYQDPEDNNKWRVGGHDSKWIITNTSFDIVNECIPFGCIPESANLQLEEVLEADGETMNTYLTCQIILWTGRYNIMDAAYSDDIYFNQSCELSINEYHYKNNDVLSIDDFTFSALCLLNKSSDNSKNVRPCFPSCRVEKMKAFSIDTDKFKQNFELMLEKLKQYESDGTPTSVQNNTTNNNPQMEGENKMDLTKFTTLLSDIKCEGNDYIKYELLSVDESKIYVLDKENGCRIFSVEYVMSNDDPVINWKTKTEGDITFTEKSEEKDSRLTMIYNELNESLAKKHEALFNAKLEEKLQEVSQQFETKNKELQTEYDTLKTAYSIAKEKLSIYEAAENEKVKQDHIEAVKSTLERFEKKIGKSPEFIYFKAKLGDYETIDIEKLDKDLTLMSGEILINSNKNKMFSYTPTSTNVNKYSTENELTSRYGHLLDGFVD</sequence>
<dbReference type="OrthoDB" id="2329786at2"/>
<dbReference type="PATRIC" id="fig|1235802.3.peg.4847"/>
<evidence type="ECO:0000313" key="3">
    <source>
        <dbReference type="EMBL" id="EMZ21417.1"/>
    </source>
</evidence>
<feature type="compositionally biased region" description="Polar residues" evidence="2">
    <location>
        <begin position="233"/>
        <end position="249"/>
    </location>
</feature>
<evidence type="ECO:0000256" key="2">
    <source>
        <dbReference type="SAM" id="MobiDB-lite"/>
    </source>
</evidence>
<dbReference type="AlphaFoldDB" id="N1ZWM8"/>
<protein>
    <submittedName>
        <fullName evidence="3">Uncharacterized protein</fullName>
    </submittedName>
</protein>
<organism evidence="3 4">
    <name type="scientific">Eubacterium plexicaudatum ASF492</name>
    <dbReference type="NCBI Taxonomy" id="1235802"/>
    <lineage>
        <taxon>Bacteria</taxon>
        <taxon>Bacillati</taxon>
        <taxon>Bacillota</taxon>
        <taxon>Clostridia</taxon>
        <taxon>Eubacteriales</taxon>
        <taxon>Eubacteriaceae</taxon>
        <taxon>Eubacterium</taxon>
    </lineage>
</organism>
<dbReference type="eggNOG" id="ENOG5033P24">
    <property type="taxonomic scope" value="Bacteria"/>
</dbReference>
<feature type="coiled-coil region" evidence="1">
    <location>
        <begin position="356"/>
        <end position="394"/>
    </location>
</feature>
<evidence type="ECO:0000313" key="4">
    <source>
        <dbReference type="Proteomes" id="UP000012589"/>
    </source>
</evidence>
<dbReference type="HOGENOM" id="CLU_543752_0_0_9"/>
<evidence type="ECO:0000256" key="1">
    <source>
        <dbReference type="SAM" id="Coils"/>
    </source>
</evidence>